<gene>
    <name evidence="1" type="ORF">TNIN_306471</name>
</gene>
<keyword evidence="2" id="KW-1185">Reference proteome</keyword>
<proteinExistence type="predicted"/>
<accession>A0A8X6INR6</accession>
<protein>
    <submittedName>
        <fullName evidence="1">Uncharacterized protein</fullName>
    </submittedName>
</protein>
<sequence>MDCTKCRHYVPTRDLYQSLPTILLGLRTSIHEDLKATSAELVFGENLHLPGDFLHDLKLASPSSFVQQLRNTFADLRPVLPAHHTKQKSFIFNNLETFQVFVLLIPFLSIKSLYEGPYPPFKLCKSILHRLKDF</sequence>
<name>A0A8X6INR6_9ARAC</name>
<dbReference type="AlphaFoldDB" id="A0A8X6INR6"/>
<organism evidence="1 2">
    <name type="scientific">Trichonephila inaurata madagascariensis</name>
    <dbReference type="NCBI Taxonomy" id="2747483"/>
    <lineage>
        <taxon>Eukaryota</taxon>
        <taxon>Metazoa</taxon>
        <taxon>Ecdysozoa</taxon>
        <taxon>Arthropoda</taxon>
        <taxon>Chelicerata</taxon>
        <taxon>Arachnida</taxon>
        <taxon>Araneae</taxon>
        <taxon>Araneomorphae</taxon>
        <taxon>Entelegynae</taxon>
        <taxon>Araneoidea</taxon>
        <taxon>Nephilidae</taxon>
        <taxon>Trichonephila</taxon>
        <taxon>Trichonephila inaurata</taxon>
    </lineage>
</organism>
<evidence type="ECO:0000313" key="1">
    <source>
        <dbReference type="EMBL" id="GFS50789.1"/>
    </source>
</evidence>
<dbReference type="Proteomes" id="UP000886998">
    <property type="component" value="Unassembled WGS sequence"/>
</dbReference>
<reference evidence="1" key="1">
    <citation type="submission" date="2020-08" db="EMBL/GenBank/DDBJ databases">
        <title>Multicomponent nature underlies the extraordinary mechanical properties of spider dragline silk.</title>
        <authorList>
            <person name="Kono N."/>
            <person name="Nakamura H."/>
            <person name="Mori M."/>
            <person name="Yoshida Y."/>
            <person name="Ohtoshi R."/>
            <person name="Malay A.D."/>
            <person name="Moran D.A.P."/>
            <person name="Tomita M."/>
            <person name="Numata K."/>
            <person name="Arakawa K."/>
        </authorList>
    </citation>
    <scope>NUCLEOTIDE SEQUENCE</scope>
</reference>
<dbReference type="EMBL" id="BMAV01026482">
    <property type="protein sequence ID" value="GFS50789.1"/>
    <property type="molecule type" value="Genomic_DNA"/>
</dbReference>
<comment type="caution">
    <text evidence="1">The sequence shown here is derived from an EMBL/GenBank/DDBJ whole genome shotgun (WGS) entry which is preliminary data.</text>
</comment>
<dbReference type="PANTHER" id="PTHR38681:SF1">
    <property type="entry name" value="RETROVIRUS-RELATED POL POLYPROTEIN FROM TRANSPOSON 412-LIKE PROTEIN"/>
    <property type="match status" value="1"/>
</dbReference>
<evidence type="ECO:0000313" key="2">
    <source>
        <dbReference type="Proteomes" id="UP000886998"/>
    </source>
</evidence>
<dbReference type="PANTHER" id="PTHR38681">
    <property type="entry name" value="RETROVIRUS-RELATED POL POLYPROTEIN FROM TRANSPOSON 412-LIKE PROTEIN-RELATED"/>
    <property type="match status" value="1"/>
</dbReference>
<dbReference type="OrthoDB" id="6428550at2759"/>